<evidence type="ECO:0000256" key="1">
    <source>
        <dbReference type="ARBA" id="ARBA00010118"/>
    </source>
</evidence>
<feature type="domain" description="Glycosyl transferase CAP10" evidence="3">
    <location>
        <begin position="211"/>
        <end position="266"/>
    </location>
</feature>
<dbReference type="GO" id="GO:0016740">
    <property type="term" value="F:transferase activity"/>
    <property type="evidence" value="ECO:0007669"/>
    <property type="project" value="UniProtKB-KW"/>
</dbReference>
<evidence type="ECO:0000259" key="3">
    <source>
        <dbReference type="Pfam" id="PF05686"/>
    </source>
</evidence>
<evidence type="ECO:0000313" key="4">
    <source>
        <dbReference type="EMBL" id="EJK63048.1"/>
    </source>
</evidence>
<keyword evidence="5" id="KW-1185">Reference proteome</keyword>
<comment type="caution">
    <text evidence="4">The sequence shown here is derived from an EMBL/GenBank/DDBJ whole genome shotgun (WGS) entry which is preliminary data.</text>
</comment>
<reference evidence="4 5" key="1">
    <citation type="journal article" date="2012" name="Genome Biol.">
        <title>Genome and low-iron response of an oceanic diatom adapted to chronic iron limitation.</title>
        <authorList>
            <person name="Lommer M."/>
            <person name="Specht M."/>
            <person name="Roy A.S."/>
            <person name="Kraemer L."/>
            <person name="Andreson R."/>
            <person name="Gutowska M.A."/>
            <person name="Wolf J."/>
            <person name="Bergner S.V."/>
            <person name="Schilhabel M.B."/>
            <person name="Klostermeier U.C."/>
            <person name="Beiko R.G."/>
            <person name="Rosenstiel P."/>
            <person name="Hippler M."/>
            <person name="Laroche J."/>
        </authorList>
    </citation>
    <scope>NUCLEOTIDE SEQUENCE [LARGE SCALE GENOMIC DNA]</scope>
    <source>
        <strain evidence="4 5">CCMP1005</strain>
    </source>
</reference>
<organism evidence="4 5">
    <name type="scientific">Thalassiosira oceanica</name>
    <name type="common">Marine diatom</name>
    <dbReference type="NCBI Taxonomy" id="159749"/>
    <lineage>
        <taxon>Eukaryota</taxon>
        <taxon>Sar</taxon>
        <taxon>Stramenopiles</taxon>
        <taxon>Ochrophyta</taxon>
        <taxon>Bacillariophyta</taxon>
        <taxon>Coscinodiscophyceae</taxon>
        <taxon>Thalassiosirophycidae</taxon>
        <taxon>Thalassiosirales</taxon>
        <taxon>Thalassiosiraceae</taxon>
        <taxon>Thalassiosira</taxon>
    </lineage>
</organism>
<dbReference type="Pfam" id="PF05686">
    <property type="entry name" value="Glyco_transf_90"/>
    <property type="match status" value="1"/>
</dbReference>
<dbReference type="InterPro" id="IPR051091">
    <property type="entry name" value="O-Glucosyltr/Glycosyltrsf_90"/>
</dbReference>
<accession>K0SA70</accession>
<dbReference type="EMBL" id="AGNL01018468">
    <property type="protein sequence ID" value="EJK63048.1"/>
    <property type="molecule type" value="Genomic_DNA"/>
</dbReference>
<dbReference type="PANTHER" id="PTHR12203">
    <property type="entry name" value="KDEL LYS-ASP-GLU-LEU CONTAINING - RELATED"/>
    <property type="match status" value="1"/>
</dbReference>
<protein>
    <recommendedName>
        <fullName evidence="3">Glycosyl transferase CAP10 domain-containing protein</fullName>
    </recommendedName>
</protein>
<sequence>MFGSAFRNPDLYPNMIAMPMPKSLHLYAAEHWALYGEVHNQLKTMAKSYSKNGPFGVWEELIPTVVWRGTDFSYLTSLQSRHKIMKRPQPSQFIKLSPDRKTEGRWKGVVLSEEAKVELNRFGLKNRPSQPWADIAFSSFMSTRKEPTVGSSTYSLWEEIPIGHWVRKTWIRLSQFNLEQLLTAVLVIPVCRGGGGTTWTGTMEKLAMPGLLMHHLTPTKDYLHDHMEPWTHYVPVRSDLSDLRERFEWAEMHPNQARHISYRASLLMAYIGSDEGYAELFRKALIEPLSQIIKAYQPVSHTHPGRTWQQVLQSVDGNEFTPVTECRESGCTLIGDDEVLQWIRAGSSTRCDWPVSHPFLLRRICDGEVKQS</sequence>
<evidence type="ECO:0000313" key="5">
    <source>
        <dbReference type="Proteomes" id="UP000266841"/>
    </source>
</evidence>
<proteinExistence type="inferred from homology"/>
<dbReference type="InterPro" id="IPR006598">
    <property type="entry name" value="CAP10"/>
</dbReference>
<name>K0SA70_THAOC</name>
<dbReference type="OrthoDB" id="535029at2759"/>
<dbReference type="PANTHER" id="PTHR12203:SF35">
    <property type="entry name" value="PROTEIN O-GLUCOSYLTRANSFERASE 1"/>
    <property type="match status" value="1"/>
</dbReference>
<comment type="similarity">
    <text evidence="1">Belongs to the glycosyltransferase 90 family.</text>
</comment>
<dbReference type="AlphaFoldDB" id="K0SA70"/>
<gene>
    <name evidence="4" type="ORF">THAOC_16320</name>
</gene>
<keyword evidence="2" id="KW-0808">Transferase</keyword>
<evidence type="ECO:0000256" key="2">
    <source>
        <dbReference type="ARBA" id="ARBA00022679"/>
    </source>
</evidence>
<dbReference type="Proteomes" id="UP000266841">
    <property type="component" value="Unassembled WGS sequence"/>
</dbReference>